<dbReference type="RefSeq" id="WP_368608194.1">
    <property type="nucleotide sequence ID" value="NZ_JBFPKB010000002.1"/>
</dbReference>
<sequence length="126" mass="13896">MSRRTSSAMTPIRRTCGPSHRYARAREAQADTLADEMLDIADDGRNDWMERLGRDDTPLGWTVNGEAVQRSRIRLDARKWLAGKIAPKKYGEKIMQEVSGPDGGALQTVTRIEMVAMSGDSSNSAA</sequence>
<dbReference type="InterPro" id="IPR048683">
    <property type="entry name" value="Sf6_terminase"/>
</dbReference>
<dbReference type="Proteomes" id="UP001558535">
    <property type="component" value="Unassembled WGS sequence"/>
</dbReference>
<evidence type="ECO:0000313" key="1">
    <source>
        <dbReference type="EMBL" id="MEX3752201.1"/>
    </source>
</evidence>
<protein>
    <submittedName>
        <fullName evidence="1">Uncharacterized protein</fullName>
    </submittedName>
</protein>
<comment type="caution">
    <text evidence="1">The sequence shown here is derived from an EMBL/GenBank/DDBJ whole genome shotgun (WGS) entry which is preliminary data.</text>
</comment>
<proteinExistence type="predicted"/>
<evidence type="ECO:0000313" key="2">
    <source>
        <dbReference type="Proteomes" id="UP001558535"/>
    </source>
</evidence>
<organism evidence="1 2">
    <name type="scientific">Paraburkholderia phenoliruptrix</name>
    <dbReference type="NCBI Taxonomy" id="252970"/>
    <lineage>
        <taxon>Bacteria</taxon>
        <taxon>Pseudomonadati</taxon>
        <taxon>Pseudomonadota</taxon>
        <taxon>Betaproteobacteria</taxon>
        <taxon>Burkholderiales</taxon>
        <taxon>Burkholderiaceae</taxon>
        <taxon>Paraburkholderia</taxon>
    </lineage>
</organism>
<gene>
    <name evidence="1" type="ORF">AB3X84_19615</name>
</gene>
<name>A0ABV3WG38_9BURK</name>
<dbReference type="Pfam" id="PF20901">
    <property type="entry name" value="Sf6_terminase"/>
    <property type="match status" value="1"/>
</dbReference>
<dbReference type="EMBL" id="JBFPKE010000006">
    <property type="protein sequence ID" value="MEX3752201.1"/>
    <property type="molecule type" value="Genomic_DNA"/>
</dbReference>
<keyword evidence="2" id="KW-1185">Reference proteome</keyword>
<accession>A0ABV3WG38</accession>
<dbReference type="Gene3D" id="1.10.10.60">
    <property type="entry name" value="Homeodomain-like"/>
    <property type="match status" value="1"/>
</dbReference>
<reference evidence="1 2" key="1">
    <citation type="submission" date="2024-07" db="EMBL/GenBank/DDBJ databases">
        <title>A survey of Mimosa microsymbionts across Brazilian biomes reveals a high diversity of Paraburkholderia nodulating endemic species, but also that Cupriavidus is common as a symbiont of widespread species.</title>
        <authorList>
            <person name="Rouws L."/>
            <person name="Barauna A."/>
            <person name="Beukes C."/>
            <person name="Rouws J.R.C."/>
            <person name="De Faria S.M."/>
            <person name="Gross E."/>
            <person name="Bueno Dos Reis Junior F."/>
            <person name="Simon M.F."/>
            <person name="Maluk M."/>
            <person name="Odee D.W."/>
            <person name="Kenicer G."/>
            <person name="Young J.P.W."/>
            <person name="Reis V.M."/>
            <person name="Zilli J."/>
            <person name="James E.K."/>
        </authorList>
    </citation>
    <scope>NUCLEOTIDE SEQUENCE [LARGE SCALE GENOMIC DNA]</scope>
    <source>
        <strain evidence="1 2">BR14375</strain>
    </source>
</reference>